<dbReference type="PANTHER" id="PTHR43547:SF2">
    <property type="entry name" value="HYBRID SIGNAL TRANSDUCTION HISTIDINE KINASE C"/>
    <property type="match status" value="1"/>
</dbReference>
<dbReference type="Gene3D" id="3.40.50.2300">
    <property type="match status" value="1"/>
</dbReference>
<dbReference type="SMART" id="SM00387">
    <property type="entry name" value="HATPase_c"/>
    <property type="match status" value="1"/>
</dbReference>
<dbReference type="Pfam" id="PF00512">
    <property type="entry name" value="HisKA"/>
    <property type="match status" value="1"/>
</dbReference>
<dbReference type="InterPro" id="IPR005467">
    <property type="entry name" value="His_kinase_dom"/>
</dbReference>
<evidence type="ECO:0000256" key="1">
    <source>
        <dbReference type="ARBA" id="ARBA00000085"/>
    </source>
</evidence>
<dbReference type="CDD" id="cd18774">
    <property type="entry name" value="PDC2_HK_sensor"/>
    <property type="match status" value="1"/>
</dbReference>
<proteinExistence type="predicted"/>
<dbReference type="InterPro" id="IPR003661">
    <property type="entry name" value="HisK_dim/P_dom"/>
</dbReference>
<evidence type="ECO:0000256" key="5">
    <source>
        <dbReference type="SAM" id="Coils"/>
    </source>
</evidence>
<dbReference type="PANTHER" id="PTHR43547">
    <property type="entry name" value="TWO-COMPONENT HISTIDINE KINASE"/>
    <property type="match status" value="1"/>
</dbReference>
<name>A0ABN6THJ8_9BURK</name>
<gene>
    <name evidence="9" type="ORF">MasN3_40390</name>
</gene>
<dbReference type="Pfam" id="PF00072">
    <property type="entry name" value="Response_reg"/>
    <property type="match status" value="1"/>
</dbReference>
<dbReference type="CDD" id="cd00075">
    <property type="entry name" value="HATPase"/>
    <property type="match status" value="1"/>
</dbReference>
<evidence type="ECO:0000256" key="6">
    <source>
        <dbReference type="SAM" id="Phobius"/>
    </source>
</evidence>
<feature type="coiled-coil region" evidence="5">
    <location>
        <begin position="184"/>
        <end position="228"/>
    </location>
</feature>
<reference evidence="9" key="1">
    <citation type="submission" date="2022-11" db="EMBL/GenBank/DDBJ databases">
        <title>Isolation and characterization of PLA-degrading bacterium Massilia sp. from Antarctic soil.</title>
        <authorList>
            <person name="Sato K."/>
            <person name="Gomez-Fuentes C."/>
            <person name="Ahmad S.A."/>
            <person name="Zulkharnain A."/>
        </authorList>
    </citation>
    <scope>NUCLEOTIDE SEQUENCE</scope>
    <source>
        <strain evidence="9">N-3</strain>
    </source>
</reference>
<feature type="modified residue" description="4-aspartylphosphate" evidence="4">
    <location>
        <position position="520"/>
    </location>
</feature>
<dbReference type="CDD" id="cd17580">
    <property type="entry name" value="REC_2_DhkD-like"/>
    <property type="match status" value="1"/>
</dbReference>
<keyword evidence="6" id="KW-0472">Membrane</keyword>
<dbReference type="InterPro" id="IPR036097">
    <property type="entry name" value="HisK_dim/P_sf"/>
</dbReference>
<dbReference type="PROSITE" id="PS50109">
    <property type="entry name" value="HIS_KIN"/>
    <property type="match status" value="1"/>
</dbReference>
<keyword evidence="6" id="KW-0812">Transmembrane</keyword>
<dbReference type="RefSeq" id="WP_281909747.1">
    <property type="nucleotide sequence ID" value="NZ_AP026966.1"/>
</dbReference>
<comment type="catalytic activity">
    <reaction evidence="1">
        <text>ATP + protein L-histidine = ADP + protein N-phospho-L-histidine.</text>
        <dbReference type="EC" id="2.7.13.3"/>
    </reaction>
</comment>
<dbReference type="Gene3D" id="3.30.565.10">
    <property type="entry name" value="Histidine kinase-like ATPase, C-terminal domain"/>
    <property type="match status" value="1"/>
</dbReference>
<dbReference type="SUPFAM" id="SSF47384">
    <property type="entry name" value="Homodimeric domain of signal transducing histidine kinase"/>
    <property type="match status" value="1"/>
</dbReference>
<dbReference type="Gene3D" id="1.10.287.130">
    <property type="match status" value="1"/>
</dbReference>
<dbReference type="SMART" id="SM00448">
    <property type="entry name" value="REC"/>
    <property type="match status" value="1"/>
</dbReference>
<dbReference type="Pfam" id="PF02518">
    <property type="entry name" value="HATPase_c"/>
    <property type="match status" value="1"/>
</dbReference>
<dbReference type="InterPro" id="IPR036890">
    <property type="entry name" value="HATPase_C_sf"/>
</dbReference>
<evidence type="ECO:0000259" key="7">
    <source>
        <dbReference type="PROSITE" id="PS50109"/>
    </source>
</evidence>
<dbReference type="EC" id="2.7.13.3" evidence="2"/>
<evidence type="ECO:0000256" key="4">
    <source>
        <dbReference type="PROSITE-ProRule" id="PRU00169"/>
    </source>
</evidence>
<dbReference type="InterPro" id="IPR001789">
    <property type="entry name" value="Sig_transdc_resp-reg_receiver"/>
</dbReference>
<dbReference type="SUPFAM" id="SSF55874">
    <property type="entry name" value="ATPase domain of HSP90 chaperone/DNA topoisomerase II/histidine kinase"/>
    <property type="match status" value="1"/>
</dbReference>
<dbReference type="EMBL" id="AP026966">
    <property type="protein sequence ID" value="BDT60545.1"/>
    <property type="molecule type" value="Genomic_DNA"/>
</dbReference>
<keyword evidence="5" id="KW-0175">Coiled coil</keyword>
<dbReference type="Proteomes" id="UP001163336">
    <property type="component" value="Chromosome"/>
</dbReference>
<keyword evidence="10" id="KW-1185">Reference proteome</keyword>
<keyword evidence="3 4" id="KW-0597">Phosphoprotein</keyword>
<dbReference type="PROSITE" id="PS50110">
    <property type="entry name" value="RESPONSE_REGULATORY"/>
    <property type="match status" value="1"/>
</dbReference>
<evidence type="ECO:0000256" key="2">
    <source>
        <dbReference type="ARBA" id="ARBA00012438"/>
    </source>
</evidence>
<evidence type="ECO:0000313" key="9">
    <source>
        <dbReference type="EMBL" id="BDT60545.1"/>
    </source>
</evidence>
<feature type="domain" description="Histidine kinase" evidence="7">
    <location>
        <begin position="232"/>
        <end position="450"/>
    </location>
</feature>
<evidence type="ECO:0000259" key="8">
    <source>
        <dbReference type="PROSITE" id="PS50110"/>
    </source>
</evidence>
<dbReference type="InterPro" id="IPR004358">
    <property type="entry name" value="Sig_transdc_His_kin-like_C"/>
</dbReference>
<dbReference type="SUPFAM" id="SSF52172">
    <property type="entry name" value="CheY-like"/>
    <property type="match status" value="1"/>
</dbReference>
<dbReference type="PRINTS" id="PR00344">
    <property type="entry name" value="BCTRLSENSOR"/>
</dbReference>
<evidence type="ECO:0000313" key="10">
    <source>
        <dbReference type="Proteomes" id="UP001163336"/>
    </source>
</evidence>
<accession>A0ABN6THJ8</accession>
<dbReference type="SMART" id="SM00388">
    <property type="entry name" value="HisKA"/>
    <property type="match status" value="1"/>
</dbReference>
<evidence type="ECO:0000256" key="3">
    <source>
        <dbReference type="ARBA" id="ARBA00022553"/>
    </source>
</evidence>
<feature type="domain" description="Response regulatory" evidence="8">
    <location>
        <begin position="471"/>
        <end position="587"/>
    </location>
</feature>
<sequence length="595" mass="64136">MSVNLPVKSASGRQFLLSHTFHVSHITALLHRSELPPTWVVGVFGEDGISIARNLREQDFVGKPVKRELFEASRKRASGRLNNVTREGIQAYNTFTHTTRANWTVAIAAPEEEINRQARTATLIAACVLLFTLGSAVVGIVLFARRLTASFDLALDAAKSLELGKMPVVQPSGVVEADVLQRALHDAGVKLEAENEARQRLEREREQLLRSEREARRAAENQNSAKDEFLAMLAHELRNPLAPIVAAAHLLKLPGRDDASVQRTGDIIIRQADHLKSLIHDLLDVSRVTRGLVSIDRQPVEIDAVVRSAIEQAQPLIDARKHTLALELRAPGAIVLGDKKRLVQVIANLLTNAAKYTPPGGRIALSVETHGERLAIAVSDNGIGIDPDLLPHVFDLFRQAERSADRSQGGLGLGLALVRSIMTMHDGQAGAHSDGIGKGACFTLTLPLHAEPAAQGGAPHETVRGGAAPVRLMIVDDNVDAARALAHLLEAKGHHVTVMENAHSALEESLRRPLPLYILDIGLPDIDGYELARRLRAAPGSAGAVLVALTGYGQMHDQDKAFAAGFDHHFVKPIDIAALDRILADAAQAGQAVCG</sequence>
<dbReference type="InterPro" id="IPR011006">
    <property type="entry name" value="CheY-like_superfamily"/>
</dbReference>
<organism evidence="9 10">
    <name type="scientific">Massilia varians</name>
    <dbReference type="NCBI Taxonomy" id="457921"/>
    <lineage>
        <taxon>Bacteria</taxon>
        <taxon>Pseudomonadati</taxon>
        <taxon>Pseudomonadota</taxon>
        <taxon>Betaproteobacteria</taxon>
        <taxon>Burkholderiales</taxon>
        <taxon>Oxalobacteraceae</taxon>
        <taxon>Telluria group</taxon>
        <taxon>Massilia</taxon>
    </lineage>
</organism>
<feature type="transmembrane region" description="Helical" evidence="6">
    <location>
        <begin position="123"/>
        <end position="144"/>
    </location>
</feature>
<protein>
    <recommendedName>
        <fullName evidence="2">histidine kinase</fullName>
        <ecNumber evidence="2">2.7.13.3</ecNumber>
    </recommendedName>
</protein>
<keyword evidence="6" id="KW-1133">Transmembrane helix</keyword>
<dbReference type="InterPro" id="IPR003594">
    <property type="entry name" value="HATPase_dom"/>
</dbReference>
<dbReference type="CDD" id="cd00082">
    <property type="entry name" value="HisKA"/>
    <property type="match status" value="1"/>
</dbReference>